<accession>A0A2H3CXN5</accession>
<reference evidence="2" key="1">
    <citation type="journal article" date="2017" name="Nat. Ecol. Evol.">
        <title>Genome expansion and lineage-specific genetic innovations in the forest pathogenic fungi Armillaria.</title>
        <authorList>
            <person name="Sipos G."/>
            <person name="Prasanna A.N."/>
            <person name="Walter M.C."/>
            <person name="O'Connor E."/>
            <person name="Balint B."/>
            <person name="Krizsan K."/>
            <person name="Kiss B."/>
            <person name="Hess J."/>
            <person name="Varga T."/>
            <person name="Slot J."/>
            <person name="Riley R."/>
            <person name="Boka B."/>
            <person name="Rigling D."/>
            <person name="Barry K."/>
            <person name="Lee J."/>
            <person name="Mihaltcheva S."/>
            <person name="LaButti K."/>
            <person name="Lipzen A."/>
            <person name="Waldron R."/>
            <person name="Moloney N.M."/>
            <person name="Sperisen C."/>
            <person name="Kredics L."/>
            <person name="Vagvoelgyi C."/>
            <person name="Patrignani A."/>
            <person name="Fitzpatrick D."/>
            <person name="Nagy I."/>
            <person name="Doyle S."/>
            <person name="Anderson J.B."/>
            <person name="Grigoriev I.V."/>
            <person name="Gueldener U."/>
            <person name="Muensterkoetter M."/>
            <person name="Nagy L.G."/>
        </authorList>
    </citation>
    <scope>NUCLEOTIDE SEQUENCE [LARGE SCALE GENOMIC DNA]</scope>
    <source>
        <strain evidence="2">Ar21-2</strain>
    </source>
</reference>
<protein>
    <submittedName>
        <fullName evidence="1">Uncharacterized protein</fullName>
    </submittedName>
</protein>
<dbReference type="Proteomes" id="UP000217790">
    <property type="component" value="Unassembled WGS sequence"/>
</dbReference>
<name>A0A2H3CXN5_ARMGA</name>
<dbReference type="EMBL" id="KZ293676">
    <property type="protein sequence ID" value="PBK87809.1"/>
    <property type="molecule type" value="Genomic_DNA"/>
</dbReference>
<gene>
    <name evidence="1" type="ORF">ARMGADRAFT_444525</name>
</gene>
<evidence type="ECO:0000313" key="1">
    <source>
        <dbReference type="EMBL" id="PBK87809.1"/>
    </source>
</evidence>
<dbReference type="AlphaFoldDB" id="A0A2H3CXN5"/>
<keyword evidence="2" id="KW-1185">Reference proteome</keyword>
<sequence length="77" mass="8837">MVAPIQGEPWLSHIAISNSKMHELDTVHRCHRSPRDRKDRLPTLPGPCFASILSFWTIIFCATFTRPPWSRCLCCVT</sequence>
<organism evidence="1 2">
    <name type="scientific">Armillaria gallica</name>
    <name type="common">Bulbous honey fungus</name>
    <name type="synonym">Armillaria bulbosa</name>
    <dbReference type="NCBI Taxonomy" id="47427"/>
    <lineage>
        <taxon>Eukaryota</taxon>
        <taxon>Fungi</taxon>
        <taxon>Dikarya</taxon>
        <taxon>Basidiomycota</taxon>
        <taxon>Agaricomycotina</taxon>
        <taxon>Agaricomycetes</taxon>
        <taxon>Agaricomycetidae</taxon>
        <taxon>Agaricales</taxon>
        <taxon>Marasmiineae</taxon>
        <taxon>Physalacriaceae</taxon>
        <taxon>Armillaria</taxon>
    </lineage>
</organism>
<evidence type="ECO:0000313" key="2">
    <source>
        <dbReference type="Proteomes" id="UP000217790"/>
    </source>
</evidence>
<proteinExistence type="predicted"/>
<dbReference type="InParanoid" id="A0A2H3CXN5"/>